<dbReference type="PANTHER" id="PTHR30244">
    <property type="entry name" value="TRANSAMINASE"/>
    <property type="match status" value="1"/>
</dbReference>
<gene>
    <name evidence="1" type="ORF">S01H1_20998</name>
</gene>
<dbReference type="InterPro" id="IPR015422">
    <property type="entry name" value="PyrdxlP-dep_Trfase_small"/>
</dbReference>
<organism evidence="1">
    <name type="scientific">marine sediment metagenome</name>
    <dbReference type="NCBI Taxonomy" id="412755"/>
    <lineage>
        <taxon>unclassified sequences</taxon>
        <taxon>metagenomes</taxon>
        <taxon>ecological metagenomes</taxon>
    </lineage>
</organism>
<dbReference type="PANTHER" id="PTHR30244:SF34">
    <property type="entry name" value="DTDP-4-AMINO-4,6-DIDEOXYGALACTOSE TRANSAMINASE"/>
    <property type="match status" value="1"/>
</dbReference>
<dbReference type="InterPro" id="IPR015424">
    <property type="entry name" value="PyrdxlP-dep_Trfase"/>
</dbReference>
<feature type="non-terminal residue" evidence="1">
    <location>
        <position position="1"/>
    </location>
</feature>
<evidence type="ECO:0000313" key="1">
    <source>
        <dbReference type="EMBL" id="GAF91412.1"/>
    </source>
</evidence>
<sequence length="143" mass="17046">GLSQLEKVEWIIKRRQENVRYLNEALERHNDILQLPKYSEEVSYLAYPLVIKRPDLISRKELRMRLEEEGIETRPLFGCIPTQQPAYSHLKKQYRWKLPNAEFLGLNGFYIGCHQYLTEDDLEYIEKTFNKIISTKLGNKKES</sequence>
<name>X0TTB4_9ZZZZ</name>
<dbReference type="Pfam" id="PF01041">
    <property type="entry name" value="DegT_DnrJ_EryC1"/>
    <property type="match status" value="1"/>
</dbReference>
<protein>
    <recommendedName>
        <fullName evidence="2">DegT/DnrJ/EryC1/StrS aminotransferase family protein</fullName>
    </recommendedName>
</protein>
<dbReference type="GO" id="GO:0000271">
    <property type="term" value="P:polysaccharide biosynthetic process"/>
    <property type="evidence" value="ECO:0007669"/>
    <property type="project" value="TreeGrafter"/>
</dbReference>
<dbReference type="SUPFAM" id="SSF53383">
    <property type="entry name" value="PLP-dependent transferases"/>
    <property type="match status" value="1"/>
</dbReference>
<dbReference type="AlphaFoldDB" id="X0TTB4"/>
<reference evidence="1" key="1">
    <citation type="journal article" date="2014" name="Front. Microbiol.">
        <title>High frequency of phylogenetically diverse reductive dehalogenase-homologous genes in deep subseafloor sedimentary metagenomes.</title>
        <authorList>
            <person name="Kawai M."/>
            <person name="Futagami T."/>
            <person name="Toyoda A."/>
            <person name="Takaki Y."/>
            <person name="Nishi S."/>
            <person name="Hori S."/>
            <person name="Arai W."/>
            <person name="Tsubouchi T."/>
            <person name="Morono Y."/>
            <person name="Uchiyama I."/>
            <person name="Ito T."/>
            <person name="Fujiyama A."/>
            <person name="Inagaki F."/>
            <person name="Takami H."/>
        </authorList>
    </citation>
    <scope>NUCLEOTIDE SEQUENCE</scope>
    <source>
        <strain evidence="1">Expedition CK06-06</strain>
    </source>
</reference>
<accession>X0TTB4</accession>
<dbReference type="GO" id="GO:0030170">
    <property type="term" value="F:pyridoxal phosphate binding"/>
    <property type="evidence" value="ECO:0007669"/>
    <property type="project" value="TreeGrafter"/>
</dbReference>
<dbReference type="EMBL" id="BARS01011574">
    <property type="protein sequence ID" value="GAF91412.1"/>
    <property type="molecule type" value="Genomic_DNA"/>
</dbReference>
<evidence type="ECO:0008006" key="2">
    <source>
        <dbReference type="Google" id="ProtNLM"/>
    </source>
</evidence>
<dbReference type="InterPro" id="IPR000653">
    <property type="entry name" value="DegT/StrS_aminotransferase"/>
</dbReference>
<comment type="caution">
    <text evidence="1">The sequence shown here is derived from an EMBL/GenBank/DDBJ whole genome shotgun (WGS) entry which is preliminary data.</text>
</comment>
<dbReference type="GO" id="GO:0008483">
    <property type="term" value="F:transaminase activity"/>
    <property type="evidence" value="ECO:0007669"/>
    <property type="project" value="TreeGrafter"/>
</dbReference>
<dbReference type="Gene3D" id="3.90.1150.10">
    <property type="entry name" value="Aspartate Aminotransferase, domain 1"/>
    <property type="match status" value="1"/>
</dbReference>
<proteinExistence type="predicted"/>